<proteinExistence type="predicted"/>
<dbReference type="CDD" id="cd22744">
    <property type="entry name" value="OTU"/>
    <property type="match status" value="1"/>
</dbReference>
<dbReference type="OrthoDB" id="5642412at2"/>
<dbReference type="SUPFAM" id="SSF54001">
    <property type="entry name" value="Cysteine proteinases"/>
    <property type="match status" value="1"/>
</dbReference>
<sequence length="486" mass="54802">MAVKLKYYWEAANNNLAYVCRKLLKHPDILNAPNPFDDSQTFYHVSAGIGKTLGWGGASIVGVILMPPLAIFTTIAGGYKMVTTSNESDSHIRSRKNWTMLDYAAEYGASDVAVYLIMQGAQTGDGYFRRVARCYGHDAFILACDKAIAKMQEMDGRLTQAQNEVTLLSEENKLLKLQLISFKNKFTRLKVDYLLLYEKTLELLGEHDENSVFCLYENLTKQHEKILKLHNTLGFVSSMQKSNNPAVKAFAVKLYKTLSDDYNQIVAYYKKATEDYQKTSKNPAEATTAQTHGFFSRKPDQATLFKYAFGLQDRKVPFTAGNCFFDAVIAQSPAKAWTVENLRNEIALELINNDGIYSPAFCGEYPEEGTMDIGDDVYSYKGYEEFCALISMDRCYVDDIHIQAFCETQKICCAIVHANTKQVILQGDKYLSDTNPPVFVGYEGNNHYVALNLPAGKTWKAMLKTMTQEGTVTLYDQEPDELQMKL</sequence>
<evidence type="ECO:0000313" key="1">
    <source>
        <dbReference type="EMBL" id="KTD04041.1"/>
    </source>
</evidence>
<dbReference type="AlphaFoldDB" id="A0A0W0U944"/>
<reference evidence="1 2" key="1">
    <citation type="submission" date="2015-11" db="EMBL/GenBank/DDBJ databases">
        <title>Genomic analysis of 38 Legionella species identifies large and diverse effector repertoires.</title>
        <authorList>
            <person name="Burstein D."/>
            <person name="Amaro F."/>
            <person name="Zusman T."/>
            <person name="Lifshitz Z."/>
            <person name="Cohen O."/>
            <person name="Gilbert J.A."/>
            <person name="Pupko T."/>
            <person name="Shuman H.A."/>
            <person name="Segal G."/>
        </authorList>
    </citation>
    <scope>NUCLEOTIDE SEQUENCE [LARGE SCALE GENOMIC DNA]</scope>
    <source>
        <strain evidence="1 2">ATCC 49504</strain>
    </source>
</reference>
<evidence type="ECO:0000313" key="2">
    <source>
        <dbReference type="Proteomes" id="UP000054785"/>
    </source>
</evidence>
<keyword evidence="2" id="KW-1185">Reference proteome</keyword>
<dbReference type="Gene3D" id="3.90.70.80">
    <property type="match status" value="1"/>
</dbReference>
<organism evidence="1 2">
    <name type="scientific">Legionella geestiana</name>
    <dbReference type="NCBI Taxonomy" id="45065"/>
    <lineage>
        <taxon>Bacteria</taxon>
        <taxon>Pseudomonadati</taxon>
        <taxon>Pseudomonadota</taxon>
        <taxon>Gammaproteobacteria</taxon>
        <taxon>Legionellales</taxon>
        <taxon>Legionellaceae</taxon>
        <taxon>Legionella</taxon>
    </lineage>
</organism>
<gene>
    <name evidence="1" type="ORF">Lgee_0284</name>
</gene>
<dbReference type="RefSeq" id="WP_028385913.1">
    <property type="nucleotide sequence ID" value="NZ_CAAAHN010000010.1"/>
</dbReference>
<comment type="caution">
    <text evidence="1">The sequence shown here is derived from an EMBL/GenBank/DDBJ whole genome shotgun (WGS) entry which is preliminary data.</text>
</comment>
<dbReference type="Proteomes" id="UP000054785">
    <property type="component" value="Unassembled WGS sequence"/>
</dbReference>
<dbReference type="EMBL" id="LNYC01000006">
    <property type="protein sequence ID" value="KTD04041.1"/>
    <property type="molecule type" value="Genomic_DNA"/>
</dbReference>
<dbReference type="InterPro" id="IPR038765">
    <property type="entry name" value="Papain-like_cys_pep_sf"/>
</dbReference>
<name>A0A0W0U944_9GAMM</name>
<dbReference type="PATRIC" id="fig|45065.4.peg.303"/>
<accession>A0A0W0U944</accession>
<protein>
    <submittedName>
        <fullName evidence="1">Uncharacterized protein</fullName>
    </submittedName>
</protein>